<dbReference type="SUPFAM" id="SSF53448">
    <property type="entry name" value="Nucleotide-diphospho-sugar transferases"/>
    <property type="match status" value="1"/>
</dbReference>
<proteinExistence type="predicted"/>
<dbReference type="EMBL" id="QLLQ01000004">
    <property type="protein sequence ID" value="RAJ25164.1"/>
    <property type="molecule type" value="Genomic_DNA"/>
</dbReference>
<comment type="caution">
    <text evidence="1">The sequence shown here is derived from an EMBL/GenBank/DDBJ whole genome shotgun (WGS) entry which is preliminary data.</text>
</comment>
<dbReference type="Proteomes" id="UP000248987">
    <property type="component" value="Unassembled WGS sequence"/>
</dbReference>
<reference evidence="1 2" key="1">
    <citation type="submission" date="2018-06" db="EMBL/GenBank/DDBJ databases">
        <title>Genomic Encyclopedia of Archaeal and Bacterial Type Strains, Phase II (KMG-II): from individual species to whole genera.</title>
        <authorList>
            <person name="Goeker M."/>
        </authorList>
    </citation>
    <scope>NUCLEOTIDE SEQUENCE [LARGE SCALE GENOMIC DNA]</scope>
    <source>
        <strain evidence="1 2">DSM 12408</strain>
    </source>
</reference>
<evidence type="ECO:0000313" key="1">
    <source>
        <dbReference type="EMBL" id="RAJ25164.1"/>
    </source>
</evidence>
<accession>A0A327SB63</accession>
<sequence>MAVIDAIANSIAIGMKPADPETKIIVTIPAHNEEKVIVTCLESLFNQYSVFNQNLVARLKATFVPEEWDFAPNHADNSGPSLAVRADVYEAVGGMRPLGFCEDIAFYDSIIYGGFKVRHCPETIVTTSSRQDPRAPWGFGAELKTWNDESSIIFEVEGLKALLERLKIYNLVEALYLTKTQKFLERASFKSGLDKDQLTDYFLKYPTFNAMNLKIEKDLDELASWRERFPKQNVCLAVQDLEDFLTN</sequence>
<gene>
    <name evidence="1" type="ORF">LX77_01465</name>
</gene>
<name>A0A327SB63_9FLAO</name>
<dbReference type="InterPro" id="IPR029044">
    <property type="entry name" value="Nucleotide-diphossugar_trans"/>
</dbReference>
<keyword evidence="2" id="KW-1185">Reference proteome</keyword>
<evidence type="ECO:0000313" key="2">
    <source>
        <dbReference type="Proteomes" id="UP000248987"/>
    </source>
</evidence>
<dbReference type="AlphaFoldDB" id="A0A327SB63"/>
<organism evidence="1 2">
    <name type="scientific">Gelidibacter algens</name>
    <dbReference type="NCBI Taxonomy" id="49280"/>
    <lineage>
        <taxon>Bacteria</taxon>
        <taxon>Pseudomonadati</taxon>
        <taxon>Bacteroidota</taxon>
        <taxon>Flavobacteriia</taxon>
        <taxon>Flavobacteriales</taxon>
        <taxon>Flavobacteriaceae</taxon>
        <taxon>Gelidibacter</taxon>
    </lineage>
</organism>
<protein>
    <submittedName>
        <fullName evidence="1">Uncharacterized protein</fullName>
    </submittedName>
</protein>